<reference evidence="1" key="1">
    <citation type="submission" date="2019-03" db="EMBL/GenBank/DDBJ databases">
        <title>Single cell metagenomics reveals metabolic interactions within the superorganism composed of flagellate Streblomastix strix and complex community of Bacteroidetes bacteria on its surface.</title>
        <authorList>
            <person name="Treitli S.C."/>
            <person name="Kolisko M."/>
            <person name="Husnik F."/>
            <person name="Keeling P."/>
            <person name="Hampl V."/>
        </authorList>
    </citation>
    <scope>NUCLEOTIDE SEQUENCE</scope>
    <source>
        <strain evidence="1">STM</strain>
    </source>
</reference>
<proteinExistence type="predicted"/>
<dbReference type="Pfam" id="PF12099">
    <property type="entry name" value="DUF3575"/>
    <property type="match status" value="1"/>
</dbReference>
<organism evidence="1">
    <name type="scientific">termite gut metagenome</name>
    <dbReference type="NCBI Taxonomy" id="433724"/>
    <lineage>
        <taxon>unclassified sequences</taxon>
        <taxon>metagenomes</taxon>
        <taxon>organismal metagenomes</taxon>
    </lineage>
</organism>
<dbReference type="EMBL" id="SNRY01006299">
    <property type="protein sequence ID" value="KAA6312918.1"/>
    <property type="molecule type" value="Genomic_DNA"/>
</dbReference>
<protein>
    <recommendedName>
        <fullName evidence="2">DUF3575 domain-containing protein</fullName>
    </recommendedName>
</protein>
<evidence type="ECO:0000313" key="1">
    <source>
        <dbReference type="EMBL" id="KAA6312918.1"/>
    </source>
</evidence>
<dbReference type="AlphaFoldDB" id="A0A5J4PW07"/>
<evidence type="ECO:0008006" key="2">
    <source>
        <dbReference type="Google" id="ProtNLM"/>
    </source>
</evidence>
<name>A0A5J4PW07_9ZZZZ</name>
<accession>A0A5J4PW07</accession>
<dbReference type="InterPro" id="IPR021958">
    <property type="entry name" value="DUF3575"/>
</dbReference>
<sequence>MKKILLLVLVCLVSCSSFAQTKERNQELKSIVGISPIRLWNSLRIKYERVLNSKFTYGGILTGYYTNYTNYPGVQLTPIIKFYFKEKAPKGFYAQAKILAGFSQNNSFDSGVDEKQFFTSFGAGIAVGYQLLWGKDNRWSIDMNVGFKYTTNAPEPKDDIYCDHVNWHIIGPGSIPDGLVSIGYRF</sequence>
<comment type="caution">
    <text evidence="1">The sequence shown here is derived from an EMBL/GenBank/DDBJ whole genome shotgun (WGS) entry which is preliminary data.</text>
</comment>
<gene>
    <name evidence="1" type="ORF">EZS27_036228</name>
</gene>